<comment type="similarity">
    <text evidence="2">Belongs to the ERGIC family.</text>
</comment>
<evidence type="ECO:0000256" key="5">
    <source>
        <dbReference type="ARBA" id="ARBA00023136"/>
    </source>
</evidence>
<protein>
    <recommendedName>
        <fullName evidence="11">Endoplasmic reticulum vesicle transporter C-terminal domain-containing protein</fullName>
    </recommendedName>
</protein>
<dbReference type="Pfam" id="PF13850">
    <property type="entry name" value="ERGIC_N"/>
    <property type="match status" value="1"/>
</dbReference>
<dbReference type="OrthoDB" id="270930at2759"/>
<name>A0A2A2JZQ6_9BILA</name>
<dbReference type="GO" id="GO:0033116">
    <property type="term" value="C:endoplasmic reticulum-Golgi intermediate compartment membrane"/>
    <property type="evidence" value="ECO:0007669"/>
    <property type="project" value="UniProtKB-SubCell"/>
</dbReference>
<feature type="transmembrane region" description="Helical" evidence="6">
    <location>
        <begin position="26"/>
        <end position="48"/>
    </location>
</feature>
<evidence type="ECO:0000256" key="3">
    <source>
        <dbReference type="ARBA" id="ARBA00022692"/>
    </source>
</evidence>
<dbReference type="InterPro" id="IPR045888">
    <property type="entry name" value="Erv"/>
</dbReference>
<organism evidence="9 10">
    <name type="scientific">Diploscapter pachys</name>
    <dbReference type="NCBI Taxonomy" id="2018661"/>
    <lineage>
        <taxon>Eukaryota</taxon>
        <taxon>Metazoa</taxon>
        <taxon>Ecdysozoa</taxon>
        <taxon>Nematoda</taxon>
        <taxon>Chromadorea</taxon>
        <taxon>Rhabditida</taxon>
        <taxon>Rhabditina</taxon>
        <taxon>Rhabditomorpha</taxon>
        <taxon>Rhabditoidea</taxon>
        <taxon>Rhabditidae</taxon>
        <taxon>Diploscapter</taxon>
    </lineage>
</organism>
<gene>
    <name evidence="9" type="ORF">WR25_05167</name>
</gene>
<dbReference type="STRING" id="2018661.A0A2A2JZQ6"/>
<evidence type="ECO:0008006" key="11">
    <source>
        <dbReference type="Google" id="ProtNLM"/>
    </source>
</evidence>
<keyword evidence="4 6" id="KW-1133">Transmembrane helix</keyword>
<keyword evidence="10" id="KW-1185">Reference proteome</keyword>
<evidence type="ECO:0000259" key="7">
    <source>
        <dbReference type="Pfam" id="PF07970"/>
    </source>
</evidence>
<reference evidence="9 10" key="1">
    <citation type="journal article" date="2017" name="Curr. Biol.">
        <title>Genome architecture and evolution of a unichromosomal asexual nematode.</title>
        <authorList>
            <person name="Fradin H."/>
            <person name="Zegar C."/>
            <person name="Gutwein M."/>
            <person name="Lucas J."/>
            <person name="Kovtun M."/>
            <person name="Corcoran D."/>
            <person name="Baugh L.R."/>
            <person name="Kiontke K."/>
            <person name="Gunsalus K."/>
            <person name="Fitch D.H."/>
            <person name="Piano F."/>
        </authorList>
    </citation>
    <scope>NUCLEOTIDE SEQUENCE [LARGE SCALE GENOMIC DNA]</scope>
    <source>
        <strain evidence="9">PF1309</strain>
    </source>
</reference>
<dbReference type="AlphaFoldDB" id="A0A2A2JZQ6"/>
<dbReference type="GO" id="GO:0030134">
    <property type="term" value="C:COPII-coated ER to Golgi transport vesicle"/>
    <property type="evidence" value="ECO:0007669"/>
    <property type="project" value="TreeGrafter"/>
</dbReference>
<dbReference type="Pfam" id="PF07970">
    <property type="entry name" value="COPIIcoated_ERV"/>
    <property type="match status" value="1"/>
</dbReference>
<dbReference type="GO" id="GO:0005789">
    <property type="term" value="C:endoplasmic reticulum membrane"/>
    <property type="evidence" value="ECO:0007669"/>
    <property type="project" value="TreeGrafter"/>
</dbReference>
<feature type="domain" description="Endoplasmic reticulum vesicle transporter C-terminal" evidence="7">
    <location>
        <begin position="102"/>
        <end position="273"/>
    </location>
</feature>
<keyword evidence="5 6" id="KW-0472">Membrane</keyword>
<dbReference type="GO" id="GO:0000139">
    <property type="term" value="C:Golgi membrane"/>
    <property type="evidence" value="ECO:0007669"/>
    <property type="project" value="TreeGrafter"/>
</dbReference>
<comment type="caution">
    <text evidence="9">The sequence shown here is derived from an EMBL/GenBank/DDBJ whole genome shotgun (WGS) entry which is preliminary data.</text>
</comment>
<evidence type="ECO:0000313" key="9">
    <source>
        <dbReference type="EMBL" id="PAV67158.1"/>
    </source>
</evidence>
<dbReference type="InterPro" id="IPR012936">
    <property type="entry name" value="Erv_C"/>
</dbReference>
<dbReference type="InterPro" id="IPR039542">
    <property type="entry name" value="Erv_N"/>
</dbReference>
<dbReference type="GO" id="GO:0006888">
    <property type="term" value="P:endoplasmic reticulum to Golgi vesicle-mediated transport"/>
    <property type="evidence" value="ECO:0007669"/>
    <property type="project" value="TreeGrafter"/>
</dbReference>
<dbReference type="GO" id="GO:0006890">
    <property type="term" value="P:retrograde vesicle-mediated transport, Golgi to endoplasmic reticulum"/>
    <property type="evidence" value="ECO:0007669"/>
    <property type="project" value="TreeGrafter"/>
</dbReference>
<evidence type="ECO:0000256" key="6">
    <source>
        <dbReference type="SAM" id="Phobius"/>
    </source>
</evidence>
<accession>A0A2A2JZQ6</accession>
<evidence type="ECO:0000313" key="10">
    <source>
        <dbReference type="Proteomes" id="UP000218231"/>
    </source>
</evidence>
<dbReference type="PANTHER" id="PTHR10984">
    <property type="entry name" value="ENDOPLASMIC RETICULUM-GOLGI INTERMEDIATE COMPARTMENT PROTEIN"/>
    <property type="match status" value="1"/>
</dbReference>
<dbReference type="Proteomes" id="UP000218231">
    <property type="component" value="Unassembled WGS sequence"/>
</dbReference>
<evidence type="ECO:0000259" key="8">
    <source>
        <dbReference type="Pfam" id="PF13850"/>
    </source>
</evidence>
<proteinExistence type="inferred from homology"/>
<keyword evidence="3 6" id="KW-0812">Transmembrane</keyword>
<evidence type="ECO:0000256" key="1">
    <source>
        <dbReference type="ARBA" id="ARBA00004457"/>
    </source>
</evidence>
<feature type="transmembrane region" description="Helical" evidence="6">
    <location>
        <begin position="251"/>
        <end position="272"/>
    </location>
</feature>
<dbReference type="PANTHER" id="PTHR10984:SF36">
    <property type="entry name" value="ENDOPLASMIC RETICULUM-GOLGI INTERMEDIATE COMPARTMENT PROTEIN 1"/>
    <property type="match status" value="1"/>
</dbReference>
<comment type="subcellular location">
    <subcellularLocation>
        <location evidence="1">Endoplasmic reticulum-Golgi intermediate compartment membrane</location>
        <topology evidence="1">Multi-pass membrane protein</topology>
    </subcellularLocation>
</comment>
<feature type="domain" description="Endoplasmic reticulum vesicle transporter N-terminal" evidence="8">
    <location>
        <begin position="5"/>
        <end position="95"/>
    </location>
</feature>
<dbReference type="EMBL" id="LIAE01009985">
    <property type="protein sequence ID" value="PAV67158.1"/>
    <property type="molecule type" value="Genomic_DNA"/>
</dbReference>
<sequence length="292" mass="33495">MVLDIKRFDIYRKVPKDLTQPTTTGAVISIVCVLFISIMIFNDILGYLHIELKNELYVDDPGREGRIDVRINVTFPFMKCEYLGVDIQDNNGRHEVGFEKQTQKHPLGESGCRFESEFMINKVPGNFHISTHSANQQPQAYDMRHEIHEIHFGDDHSMIRSAGSFAPLNGRKAMKLGEDEAFKLHTHEYILKIVPTIYEDIFEGRIYTYQYTYAHSSDIVFGHSGTVAPAIWFKYELQPITVKITETRQPFYLFITWICAVVGGTFTVAGIIDSTFFTISEMLKKHQLGKLS</sequence>
<evidence type="ECO:0000256" key="2">
    <source>
        <dbReference type="ARBA" id="ARBA00005648"/>
    </source>
</evidence>
<evidence type="ECO:0000256" key="4">
    <source>
        <dbReference type="ARBA" id="ARBA00022989"/>
    </source>
</evidence>